<evidence type="ECO:0000259" key="5">
    <source>
        <dbReference type="PROSITE" id="PS51462"/>
    </source>
</evidence>
<dbReference type="GO" id="GO:0016787">
    <property type="term" value="F:hydrolase activity"/>
    <property type="evidence" value="ECO:0007669"/>
    <property type="project" value="UniProtKB-KW"/>
</dbReference>
<dbReference type="AlphaFoldDB" id="A0A850LDG2"/>
<keyword evidence="2 4" id="KW-0378">Hydrolase</keyword>
<feature type="domain" description="Nudix hydrolase" evidence="5">
    <location>
        <begin position="14"/>
        <end position="145"/>
    </location>
</feature>
<evidence type="ECO:0000256" key="3">
    <source>
        <dbReference type="ARBA" id="ARBA00022842"/>
    </source>
</evidence>
<evidence type="ECO:0000313" key="7">
    <source>
        <dbReference type="Proteomes" id="UP000565723"/>
    </source>
</evidence>
<dbReference type="OMA" id="AMRYFYA"/>
<gene>
    <name evidence="6" type="ORF">HW564_04005</name>
</gene>
<comment type="similarity">
    <text evidence="4">Belongs to the Nudix hydrolase family.</text>
</comment>
<evidence type="ECO:0000256" key="2">
    <source>
        <dbReference type="ARBA" id="ARBA00022801"/>
    </source>
</evidence>
<accession>A0A850LDG2</accession>
<dbReference type="PANTHER" id="PTHR43046:SF12">
    <property type="entry name" value="GDP-MANNOSE MANNOSYL HYDROLASE"/>
    <property type="match status" value="1"/>
</dbReference>
<dbReference type="Proteomes" id="UP000565723">
    <property type="component" value="Unassembled WGS sequence"/>
</dbReference>
<dbReference type="PROSITE" id="PS51462">
    <property type="entry name" value="NUDIX"/>
    <property type="match status" value="1"/>
</dbReference>
<protein>
    <submittedName>
        <fullName evidence="6">NUDIX hydrolase</fullName>
    </submittedName>
</protein>
<keyword evidence="3" id="KW-0460">Magnesium</keyword>
<dbReference type="CDD" id="cd04684">
    <property type="entry name" value="NUDIX_Hydrolase"/>
    <property type="match status" value="1"/>
</dbReference>
<dbReference type="InterPro" id="IPR000086">
    <property type="entry name" value="NUDIX_hydrolase_dom"/>
</dbReference>
<evidence type="ECO:0000256" key="4">
    <source>
        <dbReference type="RuleBase" id="RU003476"/>
    </source>
</evidence>
<dbReference type="InterPro" id="IPR015797">
    <property type="entry name" value="NUDIX_hydrolase-like_dom_sf"/>
</dbReference>
<reference evidence="6 7" key="1">
    <citation type="journal article" date="2020" name="Proc. Natl. Acad. Sci. U.S.A.">
        <title>Ecological drivers of bacterial community assembly in synthetic phycospheres.</title>
        <authorList>
            <person name="Fu H."/>
            <person name="Uchimiya M."/>
            <person name="Gore J."/>
            <person name="Moran M.A."/>
        </authorList>
    </citation>
    <scope>NUCLEOTIDE SEQUENCE [LARGE SCALE GENOMIC DNA]</scope>
    <source>
        <strain evidence="6">HF-Din03</strain>
    </source>
</reference>
<comment type="cofactor">
    <cofactor evidence="1">
        <name>Mg(2+)</name>
        <dbReference type="ChEBI" id="CHEBI:18420"/>
    </cofactor>
</comment>
<comment type="caution">
    <text evidence="6">The sequence shown here is derived from an EMBL/GenBank/DDBJ whole genome shotgun (WGS) entry which is preliminary data.</text>
</comment>
<evidence type="ECO:0000256" key="1">
    <source>
        <dbReference type="ARBA" id="ARBA00001946"/>
    </source>
</evidence>
<dbReference type="PANTHER" id="PTHR43046">
    <property type="entry name" value="GDP-MANNOSE MANNOSYL HYDROLASE"/>
    <property type="match status" value="1"/>
</dbReference>
<proteinExistence type="inferred from homology"/>
<dbReference type="SUPFAM" id="SSF55811">
    <property type="entry name" value="Nudix"/>
    <property type="match status" value="1"/>
</dbReference>
<sequence length="150" mass="16882">MIRRFGESPEPGRRYTRRVGAYALLPRGSDLLLTSQYDPDPDLQLPGGGIDPGESPVAALHREVYEETGWLIAAPRRIGAFRRFAYMPEYNLWAEKICLIYRARPVRRIGPPTEPDHAALWMPAHSAAQLLGNAGDRHFAARHLARITAR</sequence>
<dbReference type="Pfam" id="PF00293">
    <property type="entry name" value="NUDIX"/>
    <property type="match status" value="1"/>
</dbReference>
<dbReference type="EMBL" id="JABXIY010000010">
    <property type="protein sequence ID" value="NVK96074.1"/>
    <property type="molecule type" value="Genomic_DNA"/>
</dbReference>
<dbReference type="PROSITE" id="PS00893">
    <property type="entry name" value="NUDIX_BOX"/>
    <property type="match status" value="1"/>
</dbReference>
<dbReference type="PRINTS" id="PR00502">
    <property type="entry name" value="NUDIXFAMILY"/>
</dbReference>
<dbReference type="RefSeq" id="WP_011045795.1">
    <property type="nucleotide sequence ID" value="NZ_CP076685.1"/>
</dbReference>
<name>A0A850LDG2_9RHOB</name>
<dbReference type="Gene3D" id="3.90.79.10">
    <property type="entry name" value="Nucleoside Triphosphate Pyrophosphohydrolase"/>
    <property type="match status" value="1"/>
</dbReference>
<dbReference type="InterPro" id="IPR020476">
    <property type="entry name" value="Nudix_hydrolase"/>
</dbReference>
<dbReference type="InterPro" id="IPR020084">
    <property type="entry name" value="NUDIX_hydrolase_CS"/>
</dbReference>
<organism evidence="6 7">
    <name type="scientific">Ruegeria pomeroyi</name>
    <dbReference type="NCBI Taxonomy" id="89184"/>
    <lineage>
        <taxon>Bacteria</taxon>
        <taxon>Pseudomonadati</taxon>
        <taxon>Pseudomonadota</taxon>
        <taxon>Alphaproteobacteria</taxon>
        <taxon>Rhodobacterales</taxon>
        <taxon>Roseobacteraceae</taxon>
        <taxon>Ruegeria</taxon>
    </lineage>
</organism>
<evidence type="ECO:0000313" key="6">
    <source>
        <dbReference type="EMBL" id="NVK96074.1"/>
    </source>
</evidence>